<proteinExistence type="predicted"/>
<comment type="caution">
    <text evidence="4">The sequence shown here is derived from an EMBL/GenBank/DDBJ whole genome shotgun (WGS) entry which is preliminary data.</text>
</comment>
<dbReference type="EMBL" id="JAAGLU010000002">
    <property type="protein sequence ID" value="NEC84929.1"/>
    <property type="molecule type" value="Genomic_DNA"/>
</dbReference>
<evidence type="ECO:0000256" key="1">
    <source>
        <dbReference type="ARBA" id="ARBA00022527"/>
    </source>
</evidence>
<keyword evidence="4" id="KW-0547">Nucleotide-binding</keyword>
<dbReference type="GO" id="GO:0005524">
    <property type="term" value="F:ATP binding"/>
    <property type="evidence" value="ECO:0007669"/>
    <property type="project" value="UniProtKB-KW"/>
</dbReference>
<dbReference type="GO" id="GO:0004674">
    <property type="term" value="F:protein serine/threonine kinase activity"/>
    <property type="evidence" value="ECO:0007669"/>
    <property type="project" value="UniProtKB-KW"/>
</dbReference>
<evidence type="ECO:0000256" key="2">
    <source>
        <dbReference type="SAM" id="MobiDB-lite"/>
    </source>
</evidence>
<dbReference type="Pfam" id="PF13581">
    <property type="entry name" value="HATPase_c_2"/>
    <property type="match status" value="1"/>
</dbReference>
<dbReference type="CDD" id="cd16936">
    <property type="entry name" value="HATPase_RsbW-like"/>
    <property type="match status" value="1"/>
</dbReference>
<keyword evidence="4" id="KW-0067">ATP-binding</keyword>
<keyword evidence="1" id="KW-0418">Kinase</keyword>
<dbReference type="PANTHER" id="PTHR35526:SF3">
    <property type="entry name" value="ANTI-SIGMA-F FACTOR RSBW"/>
    <property type="match status" value="1"/>
</dbReference>
<evidence type="ECO:0000259" key="3">
    <source>
        <dbReference type="Pfam" id="PF13581"/>
    </source>
</evidence>
<feature type="domain" description="Histidine kinase/HSP90-like ATPase" evidence="3">
    <location>
        <begin position="26"/>
        <end position="138"/>
    </location>
</feature>
<keyword evidence="1" id="KW-0723">Serine/threonine-protein kinase</keyword>
<dbReference type="Gene3D" id="3.30.565.10">
    <property type="entry name" value="Histidine kinase-like ATPase, C-terminal domain"/>
    <property type="match status" value="1"/>
</dbReference>
<organism evidence="4">
    <name type="scientific">Streptomyces sp. SID12501</name>
    <dbReference type="NCBI Taxonomy" id="2706042"/>
    <lineage>
        <taxon>Bacteria</taxon>
        <taxon>Bacillati</taxon>
        <taxon>Actinomycetota</taxon>
        <taxon>Actinomycetes</taxon>
        <taxon>Kitasatosporales</taxon>
        <taxon>Streptomycetaceae</taxon>
        <taxon>Streptomyces</taxon>
    </lineage>
</organism>
<accession>A0A6B3BLC6</accession>
<dbReference type="PANTHER" id="PTHR35526">
    <property type="entry name" value="ANTI-SIGMA-F FACTOR RSBW-RELATED"/>
    <property type="match status" value="1"/>
</dbReference>
<gene>
    <name evidence="4" type="ORF">G3I71_03430</name>
</gene>
<dbReference type="InterPro" id="IPR036890">
    <property type="entry name" value="HATPase_C_sf"/>
</dbReference>
<evidence type="ECO:0000313" key="4">
    <source>
        <dbReference type="EMBL" id="NEC84929.1"/>
    </source>
</evidence>
<protein>
    <submittedName>
        <fullName evidence="4">ATP-binding protein</fullName>
    </submittedName>
</protein>
<sequence>MPTRALPTGTAPPAPTRSATHRFPRHRRSVGRARAALRHQLAIWHIDDAELTDSAVLLLSELTTNAVNAPTTPGREIGVRFELTGAALRLEVSDASDGQPSLRHATGEDESGRGLALVDALADAWGSEPRDTVGKVVWALLRMPEEGTR</sequence>
<name>A0A6B3BLC6_9ACTN</name>
<keyword evidence="1" id="KW-0808">Transferase</keyword>
<dbReference type="AlphaFoldDB" id="A0A6B3BLC6"/>
<dbReference type="SUPFAM" id="SSF55874">
    <property type="entry name" value="ATPase domain of HSP90 chaperone/DNA topoisomerase II/histidine kinase"/>
    <property type="match status" value="1"/>
</dbReference>
<feature type="region of interest" description="Disordered" evidence="2">
    <location>
        <begin position="1"/>
        <end position="27"/>
    </location>
</feature>
<dbReference type="InterPro" id="IPR003594">
    <property type="entry name" value="HATPase_dom"/>
</dbReference>
<reference evidence="4" key="1">
    <citation type="submission" date="2020-01" db="EMBL/GenBank/DDBJ databases">
        <title>Insect and environment-associated Actinomycetes.</title>
        <authorList>
            <person name="Currrie C."/>
            <person name="Chevrette M."/>
            <person name="Carlson C."/>
            <person name="Stubbendieck R."/>
            <person name="Wendt-Pienkowski E."/>
        </authorList>
    </citation>
    <scope>NUCLEOTIDE SEQUENCE</scope>
    <source>
        <strain evidence="4">SID12501</strain>
    </source>
</reference>
<dbReference type="RefSeq" id="WP_164312358.1">
    <property type="nucleotide sequence ID" value="NZ_JAAGLU010000002.1"/>
</dbReference>
<dbReference type="InterPro" id="IPR050267">
    <property type="entry name" value="Anti-sigma-factor_SerPK"/>
</dbReference>